<dbReference type="PROSITE" id="PS01117">
    <property type="entry name" value="HTH_MARR_1"/>
    <property type="match status" value="1"/>
</dbReference>
<reference evidence="5 6" key="1">
    <citation type="submission" date="2021-05" db="EMBL/GenBank/DDBJ databases">
        <title>Novel Bacillus species.</title>
        <authorList>
            <person name="Liu G."/>
        </authorList>
    </citation>
    <scope>NUCLEOTIDE SEQUENCE [LARGE SCALE GENOMIC DNA]</scope>
    <source>
        <strain evidence="5 6">FJAT-49705</strain>
    </source>
</reference>
<sequence>MSNFNKDRELLPKEIDTKNRLSNISLPSLNLNAIAVATNIYRSAQGLKLKMEREVLGQYGLSWTAFSLLYDLWISGSMETKKLSQSLGVTKATVSNITNTLERKEFVTRKVDHHDRRNVFITITQAGIEAMEELYPKFHQGEIDLVSHLSIDEQALLATLLRRIIRSNNF</sequence>
<dbReference type="InterPro" id="IPR023187">
    <property type="entry name" value="Tscrpt_reg_MarR-type_CS"/>
</dbReference>
<dbReference type="InterPro" id="IPR039422">
    <property type="entry name" value="MarR/SlyA-like"/>
</dbReference>
<keyword evidence="6" id="KW-1185">Reference proteome</keyword>
<dbReference type="InterPro" id="IPR000835">
    <property type="entry name" value="HTH_MarR-typ"/>
</dbReference>
<evidence type="ECO:0000256" key="3">
    <source>
        <dbReference type="ARBA" id="ARBA00023163"/>
    </source>
</evidence>
<evidence type="ECO:0000256" key="2">
    <source>
        <dbReference type="ARBA" id="ARBA00023125"/>
    </source>
</evidence>
<dbReference type="Pfam" id="PF01047">
    <property type="entry name" value="MarR"/>
    <property type="match status" value="1"/>
</dbReference>
<dbReference type="Proteomes" id="UP000681027">
    <property type="component" value="Unassembled WGS sequence"/>
</dbReference>
<dbReference type="PRINTS" id="PR00598">
    <property type="entry name" value="HTHMARR"/>
</dbReference>
<evidence type="ECO:0000259" key="4">
    <source>
        <dbReference type="PROSITE" id="PS50995"/>
    </source>
</evidence>
<name>A0ABS5NXB6_9BACI</name>
<evidence type="ECO:0000256" key="1">
    <source>
        <dbReference type="ARBA" id="ARBA00023015"/>
    </source>
</evidence>
<dbReference type="InterPro" id="IPR036388">
    <property type="entry name" value="WH-like_DNA-bd_sf"/>
</dbReference>
<evidence type="ECO:0000313" key="5">
    <source>
        <dbReference type="EMBL" id="MBS4192008.1"/>
    </source>
</evidence>
<dbReference type="EMBL" id="JAGYPM010000004">
    <property type="protein sequence ID" value="MBS4192008.1"/>
    <property type="molecule type" value="Genomic_DNA"/>
</dbReference>
<keyword evidence="3" id="KW-0804">Transcription</keyword>
<dbReference type="RefSeq" id="WP_213103466.1">
    <property type="nucleotide sequence ID" value="NZ_JAGYPM010000004.1"/>
</dbReference>
<evidence type="ECO:0000313" key="6">
    <source>
        <dbReference type="Proteomes" id="UP000681027"/>
    </source>
</evidence>
<comment type="caution">
    <text evidence="5">The sequence shown here is derived from an EMBL/GenBank/DDBJ whole genome shotgun (WGS) entry which is preliminary data.</text>
</comment>
<organism evidence="5 6">
    <name type="scientific">Cytobacillus citreus</name>
    <dbReference type="NCBI Taxonomy" id="2833586"/>
    <lineage>
        <taxon>Bacteria</taxon>
        <taxon>Bacillati</taxon>
        <taxon>Bacillota</taxon>
        <taxon>Bacilli</taxon>
        <taxon>Bacillales</taxon>
        <taxon>Bacillaceae</taxon>
        <taxon>Cytobacillus</taxon>
    </lineage>
</organism>
<dbReference type="SUPFAM" id="SSF46785">
    <property type="entry name" value="Winged helix' DNA-binding domain"/>
    <property type="match status" value="1"/>
</dbReference>
<dbReference type="SMART" id="SM00347">
    <property type="entry name" value="HTH_MARR"/>
    <property type="match status" value="1"/>
</dbReference>
<proteinExistence type="predicted"/>
<gene>
    <name evidence="5" type="ORF">KHA94_17735</name>
</gene>
<dbReference type="PANTHER" id="PTHR33164:SF89">
    <property type="entry name" value="MARR FAMILY REGULATORY PROTEIN"/>
    <property type="match status" value="1"/>
</dbReference>
<accession>A0ABS5NXB6</accession>
<keyword evidence="1" id="KW-0805">Transcription regulation</keyword>
<feature type="domain" description="HTH marR-type" evidence="4">
    <location>
        <begin position="33"/>
        <end position="166"/>
    </location>
</feature>
<dbReference type="InterPro" id="IPR036390">
    <property type="entry name" value="WH_DNA-bd_sf"/>
</dbReference>
<keyword evidence="2" id="KW-0238">DNA-binding</keyword>
<dbReference type="PANTHER" id="PTHR33164">
    <property type="entry name" value="TRANSCRIPTIONAL REGULATOR, MARR FAMILY"/>
    <property type="match status" value="1"/>
</dbReference>
<dbReference type="PROSITE" id="PS50995">
    <property type="entry name" value="HTH_MARR_2"/>
    <property type="match status" value="1"/>
</dbReference>
<dbReference type="Gene3D" id="1.10.10.10">
    <property type="entry name" value="Winged helix-like DNA-binding domain superfamily/Winged helix DNA-binding domain"/>
    <property type="match status" value="1"/>
</dbReference>
<protein>
    <submittedName>
        <fullName evidence="5">MarR family transcriptional regulator</fullName>
    </submittedName>
</protein>